<dbReference type="AlphaFoldDB" id="S0FGM8"/>
<evidence type="ECO:0000313" key="1">
    <source>
        <dbReference type="EMBL" id="EMS70277.1"/>
    </source>
</evidence>
<dbReference type="eggNOG" id="ENOG5033CGD">
    <property type="taxonomic scope" value="Bacteria"/>
</dbReference>
<comment type="caution">
    <text evidence="1">The sequence shown here is derived from an EMBL/GenBank/DDBJ whole genome shotgun (WGS) entry which is preliminary data.</text>
</comment>
<evidence type="ECO:0000313" key="2">
    <source>
        <dbReference type="Proteomes" id="UP000014155"/>
    </source>
</evidence>
<accession>S0FGM8</accession>
<organism evidence="1 2">
    <name type="scientific">Ruminiclostridium cellobioparum subsp. termitidis CT1112</name>
    <dbReference type="NCBI Taxonomy" id="1195236"/>
    <lineage>
        <taxon>Bacteria</taxon>
        <taxon>Bacillati</taxon>
        <taxon>Bacillota</taxon>
        <taxon>Clostridia</taxon>
        <taxon>Eubacteriales</taxon>
        <taxon>Oscillospiraceae</taxon>
        <taxon>Ruminiclostridium</taxon>
    </lineage>
</organism>
<proteinExistence type="predicted"/>
<protein>
    <submittedName>
        <fullName evidence="1">Uncharacterized protein</fullName>
    </submittedName>
</protein>
<dbReference type="PATRIC" id="fig|1195236.3.peg.4197"/>
<dbReference type="EMBL" id="AORV01000058">
    <property type="protein sequence ID" value="EMS70277.1"/>
    <property type="molecule type" value="Genomic_DNA"/>
</dbReference>
<dbReference type="RefSeq" id="WP_004628902.1">
    <property type="nucleotide sequence ID" value="NZ_AORV01000058.1"/>
</dbReference>
<reference evidence="1 2" key="1">
    <citation type="journal article" date="2013" name="Genome Announc.">
        <title>Draft Genome Sequence of the Cellulolytic, Mesophilic, Anaerobic Bacterium Clostridium termitidis Strain CT1112 (DSM 5398).</title>
        <authorList>
            <person name="Lal S."/>
            <person name="Ramachandran U."/>
            <person name="Zhang X."/>
            <person name="Munir R."/>
            <person name="Sparling R."/>
            <person name="Levin D.B."/>
        </authorList>
    </citation>
    <scope>NUCLEOTIDE SEQUENCE [LARGE SCALE GENOMIC DNA]</scope>
    <source>
        <strain evidence="1 2">CT1112</strain>
    </source>
</reference>
<dbReference type="STRING" id="1195236.CTER_3986"/>
<dbReference type="Proteomes" id="UP000014155">
    <property type="component" value="Unassembled WGS sequence"/>
</dbReference>
<keyword evidence="2" id="KW-1185">Reference proteome</keyword>
<sequence length="82" mass="9488">MQTLVIYDETGFIISQMQGSDLRESIGVPYIFIEIPQNKILKSIDVSKTEHKPVFEDLPKPETQKLQELIDQLIIDNLNMQQ</sequence>
<name>S0FGM8_RUMCE</name>
<gene>
    <name evidence="1" type="ORF">CTER_3986</name>
</gene>